<proteinExistence type="inferred from homology"/>
<evidence type="ECO:0000256" key="6">
    <source>
        <dbReference type="SAM" id="Phobius"/>
    </source>
</evidence>
<feature type="transmembrane region" description="Helical" evidence="6">
    <location>
        <begin position="51"/>
        <end position="76"/>
    </location>
</feature>
<dbReference type="GO" id="GO:0000139">
    <property type="term" value="C:Golgi membrane"/>
    <property type="evidence" value="ECO:0007669"/>
    <property type="project" value="TreeGrafter"/>
</dbReference>
<dbReference type="PANTHER" id="PTHR13144">
    <property type="entry name" value="TEX261 PROTEIN"/>
    <property type="match status" value="1"/>
</dbReference>
<keyword evidence="8" id="KW-1185">Reference proteome</keyword>
<comment type="similarity">
    <text evidence="2">Belongs to the SVP26 family.</text>
</comment>
<dbReference type="PANTHER" id="PTHR13144:SF0">
    <property type="entry name" value="PROTEIN TEX261"/>
    <property type="match status" value="1"/>
</dbReference>
<feature type="transmembrane region" description="Helical" evidence="6">
    <location>
        <begin position="6"/>
        <end position="30"/>
    </location>
</feature>
<organism evidence="7 8">
    <name type="scientific">Ascodesmis nigricans</name>
    <dbReference type="NCBI Taxonomy" id="341454"/>
    <lineage>
        <taxon>Eukaryota</taxon>
        <taxon>Fungi</taxon>
        <taxon>Dikarya</taxon>
        <taxon>Ascomycota</taxon>
        <taxon>Pezizomycotina</taxon>
        <taxon>Pezizomycetes</taxon>
        <taxon>Pezizales</taxon>
        <taxon>Ascodesmidaceae</taxon>
        <taxon>Ascodesmis</taxon>
    </lineage>
</organism>
<evidence type="ECO:0000256" key="1">
    <source>
        <dbReference type="ARBA" id="ARBA00004141"/>
    </source>
</evidence>
<dbReference type="GO" id="GO:0006888">
    <property type="term" value="P:endoplasmic reticulum to Golgi vesicle-mediated transport"/>
    <property type="evidence" value="ECO:0007669"/>
    <property type="project" value="InterPro"/>
</dbReference>
<comment type="subcellular location">
    <subcellularLocation>
        <location evidence="1">Membrane</location>
        <topology evidence="1">Multi-pass membrane protein</topology>
    </subcellularLocation>
</comment>
<dbReference type="Pfam" id="PF04148">
    <property type="entry name" value="Erv26"/>
    <property type="match status" value="1"/>
</dbReference>
<dbReference type="GO" id="GO:0097020">
    <property type="term" value="F:COPII receptor activity"/>
    <property type="evidence" value="ECO:0007669"/>
    <property type="project" value="InterPro"/>
</dbReference>
<gene>
    <name evidence="7" type="ORF">EX30DRAFT_344645</name>
</gene>
<feature type="transmembrane region" description="Helical" evidence="6">
    <location>
        <begin position="157"/>
        <end position="176"/>
    </location>
</feature>
<evidence type="ECO:0000313" key="8">
    <source>
        <dbReference type="Proteomes" id="UP000298138"/>
    </source>
</evidence>
<dbReference type="AlphaFoldDB" id="A0A4V3SHM0"/>
<dbReference type="Proteomes" id="UP000298138">
    <property type="component" value="Unassembled WGS sequence"/>
</dbReference>
<keyword evidence="4 6" id="KW-1133">Transmembrane helix</keyword>
<reference evidence="7 8" key="1">
    <citation type="submission" date="2019-04" db="EMBL/GenBank/DDBJ databases">
        <title>Comparative genomics and transcriptomics to analyze fruiting body development in filamentous ascomycetes.</title>
        <authorList>
            <consortium name="DOE Joint Genome Institute"/>
            <person name="Lutkenhaus R."/>
            <person name="Traeger S."/>
            <person name="Breuer J."/>
            <person name="Kuo A."/>
            <person name="Lipzen A."/>
            <person name="Pangilinan J."/>
            <person name="Dilworth D."/>
            <person name="Sandor L."/>
            <person name="Poggeler S."/>
            <person name="Barry K."/>
            <person name="Grigoriev I.V."/>
            <person name="Nowrousian M."/>
        </authorList>
    </citation>
    <scope>NUCLEOTIDE SEQUENCE [LARGE SCALE GENOMIC DNA]</scope>
    <source>
        <strain evidence="7 8">CBS 389.68</strain>
    </source>
</reference>
<evidence type="ECO:0000256" key="3">
    <source>
        <dbReference type="ARBA" id="ARBA00022692"/>
    </source>
</evidence>
<dbReference type="InParanoid" id="A0A4V3SHM0"/>
<dbReference type="EMBL" id="ML220167">
    <property type="protein sequence ID" value="TGZ76764.1"/>
    <property type="molecule type" value="Genomic_DNA"/>
</dbReference>
<accession>A0A4V3SHM0</accession>
<dbReference type="InterPro" id="IPR007277">
    <property type="entry name" value="Svp26/Tex261"/>
</dbReference>
<evidence type="ECO:0000256" key="2">
    <source>
        <dbReference type="ARBA" id="ARBA00008096"/>
    </source>
</evidence>
<dbReference type="STRING" id="341454.A0A4V3SHM0"/>
<dbReference type="OrthoDB" id="28257at2759"/>
<protein>
    <submittedName>
        <fullName evidence="7">Putative Golgi apparatus and endoplasmic reticulum protein Svp26</fullName>
    </submittedName>
</protein>
<dbReference type="FunCoup" id="A0A4V3SHM0">
    <property type="interactions" value="255"/>
</dbReference>
<keyword evidence="5 6" id="KW-0472">Membrane</keyword>
<dbReference type="GO" id="GO:0030134">
    <property type="term" value="C:COPII-coated ER to Golgi transport vesicle"/>
    <property type="evidence" value="ECO:0007669"/>
    <property type="project" value="TreeGrafter"/>
</dbReference>
<name>A0A4V3SHM0_9PEZI</name>
<dbReference type="GO" id="GO:0005789">
    <property type="term" value="C:endoplasmic reticulum membrane"/>
    <property type="evidence" value="ECO:0007669"/>
    <property type="project" value="TreeGrafter"/>
</dbReference>
<evidence type="ECO:0000256" key="4">
    <source>
        <dbReference type="ARBA" id="ARBA00022989"/>
    </source>
</evidence>
<keyword evidence="3 6" id="KW-0812">Transmembrane</keyword>
<evidence type="ECO:0000256" key="5">
    <source>
        <dbReference type="ARBA" id="ARBA00023136"/>
    </source>
</evidence>
<sequence length="253" mass="27897">MWIFPLLGYVGVILGFAFLTLAIASGLYYLSELVEEHTVLSKKILTRLIQTIITAHVLLLLLDGFPVMLTLFSAASHGVYLSNVRHSFPYVKLGDPVFLLSCFLVVANHFLWFRHFSNPPAISLNWSFGSGRTNEDSLRYNYHYSLPEHRYPTFTEISAFFGICVWLVPFALFVSLSASDNVLPTMGAESIGASAGSSGGFEPLGAVNAIGGEGRKRGEGLAKAVFGSVKEWVVESAEALGFNQVQRRREHVF</sequence>
<feature type="transmembrane region" description="Helical" evidence="6">
    <location>
        <begin position="96"/>
        <end position="113"/>
    </location>
</feature>
<evidence type="ECO:0000313" key="7">
    <source>
        <dbReference type="EMBL" id="TGZ76764.1"/>
    </source>
</evidence>